<keyword evidence="7" id="KW-1185">Reference proteome</keyword>
<dbReference type="RefSeq" id="WP_381014362.1">
    <property type="nucleotide sequence ID" value="NZ_JBHTJF010000043.1"/>
</dbReference>
<dbReference type="PANTHER" id="PTHR48075">
    <property type="entry name" value="3-HYDROXYACYL-COA DEHYDROGENASE FAMILY PROTEIN"/>
    <property type="match status" value="1"/>
</dbReference>
<proteinExistence type="inferred from homology"/>
<dbReference type="Gene3D" id="1.10.1040.10">
    <property type="entry name" value="N-(1-d-carboxylethyl)-l-norvaline Dehydrogenase, domain 2"/>
    <property type="match status" value="1"/>
</dbReference>
<dbReference type="InterPro" id="IPR006176">
    <property type="entry name" value="3-OHacyl-CoA_DH_NAD-bd"/>
</dbReference>
<evidence type="ECO:0000256" key="2">
    <source>
        <dbReference type="ARBA" id="ARBA00009463"/>
    </source>
</evidence>
<dbReference type="SUPFAM" id="SSF48179">
    <property type="entry name" value="6-phosphogluconate dehydrogenase C-terminal domain-like"/>
    <property type="match status" value="1"/>
</dbReference>
<dbReference type="Pfam" id="PF02737">
    <property type="entry name" value="3HCDH_N"/>
    <property type="match status" value="1"/>
</dbReference>
<keyword evidence="3" id="KW-0560">Oxidoreductase</keyword>
<accession>A0ABW3H0I5</accession>
<feature type="domain" description="3-hydroxyacyl-CoA dehydrogenase NAD binding" evidence="5">
    <location>
        <begin position="44"/>
        <end position="159"/>
    </location>
</feature>
<protein>
    <submittedName>
        <fullName evidence="6">3-hydroxyacyl-CoA dehydrogenase NAD-binding domain-containing protein</fullName>
    </submittedName>
</protein>
<evidence type="ECO:0000313" key="6">
    <source>
        <dbReference type="EMBL" id="MFD0944652.1"/>
    </source>
</evidence>
<dbReference type="Proteomes" id="UP001596976">
    <property type="component" value="Unassembled WGS sequence"/>
</dbReference>
<dbReference type="InterPro" id="IPR006108">
    <property type="entry name" value="3HC_DH_C"/>
</dbReference>
<evidence type="ECO:0000259" key="5">
    <source>
        <dbReference type="Pfam" id="PF02737"/>
    </source>
</evidence>
<dbReference type="PANTHER" id="PTHR48075:SF5">
    <property type="entry name" value="3-HYDROXYBUTYRYL-COA DEHYDROGENASE"/>
    <property type="match status" value="1"/>
</dbReference>
<sequence length="290" mass="32887">MKLLVVGGGGMGFAIATALAKRHEVFLFEKETKRRLEISCNIDSDITLLSELTEVSEVDICFEAVTENLITKKRVFKELEHAFSNTVICTNTSSFTLEQLSASMKNPERLIATHFFTPADLIPIVEVMSNPKVTNKESLNLVNKVLKDIEKYPIQINKDYPGLAGNRLQAAIMREALFLIEEDVISIEDLDMLVRWSLGIRLVTNGLFLQRDINGLDIHYEVTKSVYPTLANNETVSSLLLTKIEQNERGMKDNRGFYEWTESSKKEYLAESEKMLSDIMKIIKGEKNND</sequence>
<evidence type="ECO:0000313" key="7">
    <source>
        <dbReference type="Proteomes" id="UP001596976"/>
    </source>
</evidence>
<organism evidence="6 7">
    <name type="scientific">Savagea faecisuis</name>
    <dbReference type="NCBI Taxonomy" id="1274803"/>
    <lineage>
        <taxon>Bacteria</taxon>
        <taxon>Bacillati</taxon>
        <taxon>Bacillota</taxon>
        <taxon>Bacilli</taxon>
        <taxon>Bacillales</taxon>
        <taxon>Caryophanaceae</taxon>
        <taxon>Savagea</taxon>
    </lineage>
</organism>
<comment type="pathway">
    <text evidence="1">Lipid metabolism; butanoate metabolism.</text>
</comment>
<dbReference type="PIRSF" id="PIRSF000105">
    <property type="entry name" value="HCDH"/>
    <property type="match status" value="1"/>
</dbReference>
<feature type="domain" description="3-hydroxyacyl-CoA dehydrogenase C-terminal" evidence="4">
    <location>
        <begin position="162"/>
        <end position="260"/>
    </location>
</feature>
<gene>
    <name evidence="6" type="ORF">ACFQ0V_12955</name>
</gene>
<dbReference type="SUPFAM" id="SSF51735">
    <property type="entry name" value="NAD(P)-binding Rossmann-fold domains"/>
    <property type="match status" value="1"/>
</dbReference>
<reference evidence="7" key="1">
    <citation type="journal article" date="2019" name="Int. J. Syst. Evol. Microbiol.">
        <title>The Global Catalogue of Microorganisms (GCM) 10K type strain sequencing project: providing services to taxonomists for standard genome sequencing and annotation.</title>
        <authorList>
            <consortium name="The Broad Institute Genomics Platform"/>
            <consortium name="The Broad Institute Genome Sequencing Center for Infectious Disease"/>
            <person name="Wu L."/>
            <person name="Ma J."/>
        </authorList>
    </citation>
    <scope>NUCLEOTIDE SEQUENCE [LARGE SCALE GENOMIC DNA]</scope>
    <source>
        <strain evidence="7">CCUG 63563</strain>
    </source>
</reference>
<dbReference type="InterPro" id="IPR013328">
    <property type="entry name" value="6PGD_dom2"/>
</dbReference>
<dbReference type="InterPro" id="IPR036291">
    <property type="entry name" value="NAD(P)-bd_dom_sf"/>
</dbReference>
<dbReference type="Gene3D" id="3.40.50.720">
    <property type="entry name" value="NAD(P)-binding Rossmann-like Domain"/>
    <property type="match status" value="1"/>
</dbReference>
<evidence type="ECO:0000259" key="4">
    <source>
        <dbReference type="Pfam" id="PF00725"/>
    </source>
</evidence>
<dbReference type="InterPro" id="IPR008927">
    <property type="entry name" value="6-PGluconate_DH-like_C_sf"/>
</dbReference>
<evidence type="ECO:0000256" key="3">
    <source>
        <dbReference type="ARBA" id="ARBA00023002"/>
    </source>
</evidence>
<evidence type="ECO:0000256" key="1">
    <source>
        <dbReference type="ARBA" id="ARBA00005086"/>
    </source>
</evidence>
<dbReference type="Pfam" id="PF00725">
    <property type="entry name" value="3HCDH"/>
    <property type="match status" value="1"/>
</dbReference>
<dbReference type="InterPro" id="IPR022694">
    <property type="entry name" value="3-OHacyl-CoA_DH"/>
</dbReference>
<comment type="caution">
    <text evidence="6">The sequence shown here is derived from an EMBL/GenBank/DDBJ whole genome shotgun (WGS) entry which is preliminary data.</text>
</comment>
<dbReference type="EMBL" id="JBHTJF010000043">
    <property type="protein sequence ID" value="MFD0944652.1"/>
    <property type="molecule type" value="Genomic_DNA"/>
</dbReference>
<comment type="similarity">
    <text evidence="2">Belongs to the 3-hydroxyacyl-CoA dehydrogenase family.</text>
</comment>
<name>A0ABW3H0I5_9BACL</name>